<feature type="modified residue" description="N6-(pyridoxal phosphate)lysine" evidence="8">
    <location>
        <position position="232"/>
    </location>
</feature>
<dbReference type="GO" id="GO:0004123">
    <property type="term" value="F:cystathionine gamma-lyase activity"/>
    <property type="evidence" value="ECO:0007669"/>
    <property type="project" value="TreeGrafter"/>
</dbReference>
<dbReference type="Gene3D" id="3.90.1150.10">
    <property type="entry name" value="Aspartate Aminotransferase, domain 1"/>
    <property type="match status" value="1"/>
</dbReference>
<comment type="cofactor">
    <cofactor evidence="1 9">
        <name>pyridoxal 5'-phosphate</name>
        <dbReference type="ChEBI" id="CHEBI:597326"/>
    </cofactor>
</comment>
<evidence type="ECO:0000313" key="10">
    <source>
        <dbReference type="EMBL" id="GMI00511.1"/>
    </source>
</evidence>
<reference evidence="11" key="1">
    <citation type="journal article" date="2023" name="Commun. Biol.">
        <title>Genome analysis of Parmales, the sister group of diatoms, reveals the evolutionary specialization of diatoms from phago-mixotrophs to photoautotrophs.</title>
        <authorList>
            <person name="Ban H."/>
            <person name="Sato S."/>
            <person name="Yoshikawa S."/>
            <person name="Yamada K."/>
            <person name="Nakamura Y."/>
            <person name="Ichinomiya M."/>
            <person name="Sato N."/>
            <person name="Blanc-Mathieu R."/>
            <person name="Endo H."/>
            <person name="Kuwata A."/>
            <person name="Ogata H."/>
        </authorList>
    </citation>
    <scope>NUCLEOTIDE SEQUENCE [LARGE SCALE GENOMIC DNA]</scope>
    <source>
        <strain evidence="11">NIES 3701</strain>
    </source>
</reference>
<dbReference type="InterPro" id="IPR015421">
    <property type="entry name" value="PyrdxlP-dep_Trfase_major"/>
</dbReference>
<keyword evidence="5 8" id="KW-0663">Pyridoxal phosphate</keyword>
<dbReference type="GO" id="GO:0030170">
    <property type="term" value="F:pyridoxal phosphate binding"/>
    <property type="evidence" value="ECO:0007669"/>
    <property type="project" value="InterPro"/>
</dbReference>
<evidence type="ECO:0000256" key="5">
    <source>
        <dbReference type="ARBA" id="ARBA00022898"/>
    </source>
</evidence>
<organism evidence="10 11">
    <name type="scientific">Triparma strigata</name>
    <dbReference type="NCBI Taxonomy" id="1606541"/>
    <lineage>
        <taxon>Eukaryota</taxon>
        <taxon>Sar</taxon>
        <taxon>Stramenopiles</taxon>
        <taxon>Ochrophyta</taxon>
        <taxon>Bolidophyceae</taxon>
        <taxon>Parmales</taxon>
        <taxon>Triparmaceae</taxon>
        <taxon>Triparma</taxon>
    </lineage>
</organism>
<keyword evidence="6" id="KW-0198">Cysteine biosynthesis</keyword>
<evidence type="ECO:0000256" key="2">
    <source>
        <dbReference type="ARBA" id="ARBA00005038"/>
    </source>
</evidence>
<proteinExistence type="inferred from homology"/>
<evidence type="ECO:0000256" key="1">
    <source>
        <dbReference type="ARBA" id="ARBA00001933"/>
    </source>
</evidence>
<dbReference type="EMBL" id="BRXY01000570">
    <property type="protein sequence ID" value="GMI00511.1"/>
    <property type="molecule type" value="Genomic_DNA"/>
</dbReference>
<dbReference type="OrthoDB" id="3512640at2759"/>
<dbReference type="InterPro" id="IPR015422">
    <property type="entry name" value="PyrdxlP-dep_Trfase_small"/>
</dbReference>
<comment type="similarity">
    <text evidence="3 9">Belongs to the trans-sulfuration enzymes family.</text>
</comment>
<dbReference type="Gene3D" id="3.40.640.10">
    <property type="entry name" value="Type I PLP-dependent aspartate aminotransferase-like (Major domain)"/>
    <property type="match status" value="1"/>
</dbReference>
<keyword evidence="11" id="KW-1185">Reference proteome</keyword>
<evidence type="ECO:0000256" key="4">
    <source>
        <dbReference type="ARBA" id="ARBA00012085"/>
    </source>
</evidence>
<evidence type="ECO:0000256" key="3">
    <source>
        <dbReference type="ARBA" id="ARBA00009077"/>
    </source>
</evidence>
<protein>
    <recommendedName>
        <fullName evidence="4">cystathionine gamma-lyase</fullName>
        <ecNumber evidence="4">4.4.1.1</ecNumber>
    </recommendedName>
    <alternativeName>
        <fullName evidence="7">Gamma-cystathionase</fullName>
    </alternativeName>
</protein>
<dbReference type="PANTHER" id="PTHR11808:SF15">
    <property type="entry name" value="CYSTATHIONINE GAMMA-LYASE"/>
    <property type="match status" value="1"/>
</dbReference>
<dbReference type="InterPro" id="IPR015424">
    <property type="entry name" value="PyrdxlP-dep_Trfase"/>
</dbReference>
<evidence type="ECO:0000256" key="8">
    <source>
        <dbReference type="PIRSR" id="PIRSR001434-2"/>
    </source>
</evidence>
<dbReference type="GO" id="GO:0019346">
    <property type="term" value="P:transsulfuration"/>
    <property type="evidence" value="ECO:0007669"/>
    <property type="project" value="InterPro"/>
</dbReference>
<dbReference type="SUPFAM" id="SSF53383">
    <property type="entry name" value="PLP-dependent transferases"/>
    <property type="match status" value="1"/>
</dbReference>
<dbReference type="GO" id="GO:0019343">
    <property type="term" value="P:cysteine biosynthetic process via cystathionine"/>
    <property type="evidence" value="ECO:0007669"/>
    <property type="project" value="TreeGrafter"/>
</dbReference>
<dbReference type="Pfam" id="PF01053">
    <property type="entry name" value="Cys_Met_Meta_PP"/>
    <property type="match status" value="1"/>
</dbReference>
<keyword evidence="6" id="KW-0028">Amino-acid biosynthesis</keyword>
<evidence type="ECO:0000313" key="11">
    <source>
        <dbReference type="Proteomes" id="UP001165085"/>
    </source>
</evidence>
<dbReference type="AlphaFoldDB" id="A0A9W7C9I1"/>
<evidence type="ECO:0000256" key="9">
    <source>
        <dbReference type="RuleBase" id="RU362118"/>
    </source>
</evidence>
<dbReference type="PROSITE" id="PS00868">
    <property type="entry name" value="CYS_MET_METAB_PP"/>
    <property type="match status" value="1"/>
</dbReference>
<dbReference type="InterPro" id="IPR054542">
    <property type="entry name" value="Cys_met_metab_PP"/>
</dbReference>
<dbReference type="PIRSF" id="PIRSF001434">
    <property type="entry name" value="CGS"/>
    <property type="match status" value="1"/>
</dbReference>
<evidence type="ECO:0000256" key="7">
    <source>
        <dbReference type="ARBA" id="ARBA00029853"/>
    </source>
</evidence>
<dbReference type="Proteomes" id="UP001165085">
    <property type="component" value="Unassembled WGS sequence"/>
</dbReference>
<comment type="caution">
    <text evidence="10">The sequence shown here is derived from an EMBL/GenBank/DDBJ whole genome shotgun (WGS) entry which is preliminary data.</text>
</comment>
<comment type="pathway">
    <text evidence="2">Amino-acid biosynthesis; L-cysteine biosynthesis; L-cysteine from L-homocysteine and L-serine: step 2/2.</text>
</comment>
<dbReference type="EC" id="4.4.1.1" evidence="4"/>
<sequence>MKRSIFRTISTTRSLAAPTAKSSSPLHLHTLLSHAGISPTAHSSGLSPSIDPSTTFERSPDLTFPLGHIYSRISNPTRSNLESVLSSLESSTFPCQTSTFSSGMAAVNSVITSNLALHGSCHLLIPDDCYHGVPYQLTTLFHKGSNVTWSKCDFTNYNEVVSKLKGKGPETIVWAETPSNPLLKITDISTLKATINKISPSSILLVDMTWSPPTITKGLEEGADIVLHSCTKYFGGHSDVLMGSITTRVNTEIGDMIRIQQGAVGGVPGAWDCWLVLRGLRSMHVRVERACENAGRLAGWLEGREEVGKVHYPGLVTHPGHEVAKRQMEMFGGMVSFEVGGREEAVKVQAGAEVVRRATSLGGTETLIEHRESIEPEGGKVSPEGLLRVSVGIEKWEDLERDFERMLDGIKKK</sequence>
<dbReference type="PANTHER" id="PTHR11808">
    <property type="entry name" value="TRANS-SULFURATION ENZYME FAMILY MEMBER"/>
    <property type="match status" value="1"/>
</dbReference>
<accession>A0A9W7C9I1</accession>
<name>A0A9W7C9I1_9STRA</name>
<gene>
    <name evidence="10" type="ORF">TrST_g8100</name>
</gene>
<dbReference type="InterPro" id="IPR000277">
    <property type="entry name" value="Cys/Met-Metab_PyrdxlP-dep_enz"/>
</dbReference>
<dbReference type="GO" id="GO:0005737">
    <property type="term" value="C:cytoplasm"/>
    <property type="evidence" value="ECO:0007669"/>
    <property type="project" value="TreeGrafter"/>
</dbReference>
<evidence type="ECO:0000256" key="6">
    <source>
        <dbReference type="ARBA" id="ARBA00023192"/>
    </source>
</evidence>